<dbReference type="GO" id="GO:0140955">
    <property type="term" value="F:histone H3K36 trimethyltransferase activity"/>
    <property type="evidence" value="ECO:0007669"/>
    <property type="project" value="UniProtKB-EC"/>
</dbReference>
<feature type="compositionally biased region" description="Polar residues" evidence="11">
    <location>
        <begin position="1406"/>
        <end position="1418"/>
    </location>
</feature>
<evidence type="ECO:0000256" key="9">
    <source>
        <dbReference type="ARBA" id="ARBA00023163"/>
    </source>
</evidence>
<evidence type="ECO:0000256" key="6">
    <source>
        <dbReference type="ARBA" id="ARBA00022679"/>
    </source>
</evidence>
<dbReference type="Pfam" id="PF00856">
    <property type="entry name" value="SET"/>
    <property type="match status" value="1"/>
</dbReference>
<feature type="compositionally biased region" description="Polar residues" evidence="11">
    <location>
        <begin position="183"/>
        <end position="193"/>
    </location>
</feature>
<dbReference type="PROSITE" id="PS51215">
    <property type="entry name" value="AWS"/>
    <property type="match status" value="1"/>
</dbReference>
<feature type="compositionally biased region" description="Basic and acidic residues" evidence="11">
    <location>
        <begin position="811"/>
        <end position="824"/>
    </location>
</feature>
<keyword evidence="5" id="KW-0489">Methyltransferase</keyword>
<dbReference type="EMBL" id="JACVVK020000006">
    <property type="protein sequence ID" value="KAK7506668.1"/>
    <property type="molecule type" value="Genomic_DNA"/>
</dbReference>
<dbReference type="Gene3D" id="2.170.270.10">
    <property type="entry name" value="SET domain"/>
    <property type="match status" value="1"/>
</dbReference>
<evidence type="ECO:0000256" key="1">
    <source>
        <dbReference type="ARBA" id="ARBA00004123"/>
    </source>
</evidence>
<feature type="compositionally biased region" description="Polar residues" evidence="11">
    <location>
        <begin position="1153"/>
        <end position="1176"/>
    </location>
</feature>
<feature type="compositionally biased region" description="Basic and acidic residues" evidence="11">
    <location>
        <begin position="1515"/>
        <end position="1630"/>
    </location>
</feature>
<feature type="compositionally biased region" description="Basic and acidic residues" evidence="11">
    <location>
        <begin position="23"/>
        <end position="37"/>
    </location>
</feature>
<dbReference type="InterPro" id="IPR044437">
    <property type="entry name" value="SETD2/Set2_SET"/>
</dbReference>
<dbReference type="Gene3D" id="2.20.70.10">
    <property type="match status" value="1"/>
</dbReference>
<feature type="region of interest" description="Disordered" evidence="11">
    <location>
        <begin position="2171"/>
        <end position="2289"/>
    </location>
</feature>
<dbReference type="Proteomes" id="UP001519460">
    <property type="component" value="Unassembled WGS sequence"/>
</dbReference>
<dbReference type="SUPFAM" id="SSF51045">
    <property type="entry name" value="WW domain"/>
    <property type="match status" value="1"/>
</dbReference>
<feature type="compositionally biased region" description="Basic and acidic residues" evidence="11">
    <location>
        <begin position="499"/>
        <end position="560"/>
    </location>
</feature>
<dbReference type="PROSITE" id="PS50280">
    <property type="entry name" value="SET"/>
    <property type="match status" value="1"/>
</dbReference>
<keyword evidence="8" id="KW-0805">Transcription regulation</keyword>
<dbReference type="InterPro" id="IPR038190">
    <property type="entry name" value="SRI_sf"/>
</dbReference>
<feature type="compositionally biased region" description="Polar residues" evidence="11">
    <location>
        <begin position="2856"/>
        <end position="2865"/>
    </location>
</feature>
<evidence type="ECO:0000313" key="16">
    <source>
        <dbReference type="EMBL" id="KAK7506668.1"/>
    </source>
</evidence>
<feature type="region of interest" description="Disordered" evidence="11">
    <location>
        <begin position="177"/>
        <end position="196"/>
    </location>
</feature>
<proteinExistence type="predicted"/>
<evidence type="ECO:0000256" key="7">
    <source>
        <dbReference type="ARBA" id="ARBA00022691"/>
    </source>
</evidence>
<evidence type="ECO:0000259" key="14">
    <source>
        <dbReference type="PROSITE" id="PS50868"/>
    </source>
</evidence>
<feature type="compositionally biased region" description="Acidic residues" evidence="11">
    <location>
        <begin position="825"/>
        <end position="838"/>
    </location>
</feature>
<feature type="compositionally biased region" description="Basic and acidic residues" evidence="11">
    <location>
        <begin position="395"/>
        <end position="417"/>
    </location>
</feature>
<dbReference type="SUPFAM" id="SSF82199">
    <property type="entry name" value="SET domain"/>
    <property type="match status" value="1"/>
</dbReference>
<dbReference type="Pfam" id="PF08236">
    <property type="entry name" value="SRI"/>
    <property type="match status" value="1"/>
</dbReference>
<keyword evidence="4" id="KW-0158">Chromosome</keyword>
<keyword evidence="6" id="KW-0808">Transferase</keyword>
<feature type="compositionally biased region" description="Polar residues" evidence="11">
    <location>
        <begin position="2902"/>
        <end position="2917"/>
    </location>
</feature>
<comment type="caution">
    <text evidence="16">The sequence shown here is derived from an EMBL/GenBank/DDBJ whole genome shotgun (WGS) entry which is preliminary data.</text>
</comment>
<dbReference type="InterPro" id="IPR013257">
    <property type="entry name" value="SRI"/>
</dbReference>
<feature type="domain" description="AWS" evidence="15">
    <location>
        <begin position="2332"/>
        <end position="2385"/>
    </location>
</feature>
<feature type="compositionally biased region" description="Basic and acidic residues" evidence="11">
    <location>
        <begin position="942"/>
        <end position="966"/>
    </location>
</feature>
<feature type="region of interest" description="Disordered" evidence="11">
    <location>
        <begin position="3226"/>
        <end position="3246"/>
    </location>
</feature>
<evidence type="ECO:0000256" key="8">
    <source>
        <dbReference type="ARBA" id="ARBA00023015"/>
    </source>
</evidence>
<feature type="compositionally biased region" description="Basic and acidic residues" evidence="11">
    <location>
        <begin position="1718"/>
        <end position="1854"/>
    </location>
</feature>
<feature type="compositionally biased region" description="Polar residues" evidence="11">
    <location>
        <begin position="2206"/>
        <end position="2219"/>
    </location>
</feature>
<feature type="compositionally biased region" description="Low complexity" evidence="11">
    <location>
        <begin position="2869"/>
        <end position="2882"/>
    </location>
</feature>
<feature type="region of interest" description="Disordered" evidence="11">
    <location>
        <begin position="2666"/>
        <end position="2943"/>
    </location>
</feature>
<feature type="compositionally biased region" description="Basic and acidic residues" evidence="11">
    <location>
        <begin position="1866"/>
        <end position="1915"/>
    </location>
</feature>
<organism evidence="16 17">
    <name type="scientific">Batillaria attramentaria</name>
    <dbReference type="NCBI Taxonomy" id="370345"/>
    <lineage>
        <taxon>Eukaryota</taxon>
        <taxon>Metazoa</taxon>
        <taxon>Spiralia</taxon>
        <taxon>Lophotrochozoa</taxon>
        <taxon>Mollusca</taxon>
        <taxon>Gastropoda</taxon>
        <taxon>Caenogastropoda</taxon>
        <taxon>Sorbeoconcha</taxon>
        <taxon>Cerithioidea</taxon>
        <taxon>Batillariidae</taxon>
        <taxon>Batillaria</taxon>
    </lineage>
</organism>
<feature type="compositionally biased region" description="Polar residues" evidence="11">
    <location>
        <begin position="2883"/>
        <end position="2894"/>
    </location>
</feature>
<dbReference type="EC" id="2.1.1.359" evidence="3"/>
<feature type="compositionally biased region" description="Basic and acidic residues" evidence="11">
    <location>
        <begin position="1249"/>
        <end position="1271"/>
    </location>
</feature>
<feature type="compositionally biased region" description="Polar residues" evidence="11">
    <location>
        <begin position="467"/>
        <end position="480"/>
    </location>
</feature>
<feature type="compositionally biased region" description="Pro residues" evidence="11">
    <location>
        <begin position="206"/>
        <end position="218"/>
    </location>
</feature>
<feature type="region of interest" description="Disordered" evidence="11">
    <location>
        <begin position="3132"/>
        <end position="3204"/>
    </location>
</feature>
<dbReference type="SMART" id="SM00456">
    <property type="entry name" value="WW"/>
    <property type="match status" value="1"/>
</dbReference>
<keyword evidence="17" id="KW-1185">Reference proteome</keyword>
<evidence type="ECO:0000256" key="5">
    <source>
        <dbReference type="ARBA" id="ARBA00022603"/>
    </source>
</evidence>
<feature type="region of interest" description="Disordered" evidence="11">
    <location>
        <begin position="2963"/>
        <end position="3012"/>
    </location>
</feature>
<feature type="domain" description="Post-SET" evidence="14">
    <location>
        <begin position="2512"/>
        <end position="2528"/>
    </location>
</feature>
<feature type="compositionally biased region" description="Basic and acidic residues" evidence="11">
    <location>
        <begin position="2689"/>
        <end position="2705"/>
    </location>
</feature>
<dbReference type="CDD" id="cd00201">
    <property type="entry name" value="WW"/>
    <property type="match status" value="1"/>
</dbReference>
<feature type="region of interest" description="Disordered" evidence="11">
    <location>
        <begin position="1128"/>
        <end position="1977"/>
    </location>
</feature>
<dbReference type="PROSITE" id="PS50020">
    <property type="entry name" value="WW_DOMAIN_2"/>
    <property type="match status" value="1"/>
</dbReference>
<feature type="compositionally biased region" description="Basic and acidic residues" evidence="11">
    <location>
        <begin position="2966"/>
        <end position="2975"/>
    </location>
</feature>
<feature type="compositionally biased region" description="Basic and acidic residues" evidence="11">
    <location>
        <begin position="448"/>
        <end position="466"/>
    </location>
</feature>
<feature type="compositionally biased region" description="Basic and acidic residues" evidence="11">
    <location>
        <begin position="675"/>
        <end position="708"/>
    </location>
</feature>
<feature type="compositionally biased region" description="Basic residues" evidence="11">
    <location>
        <begin position="2976"/>
        <end position="2985"/>
    </location>
</feature>
<name>A0ABD0M5E6_9CAEN</name>
<feature type="compositionally biased region" description="Basic and acidic residues" evidence="11">
    <location>
        <begin position="1311"/>
        <end position="1322"/>
    </location>
</feature>
<evidence type="ECO:0000259" key="15">
    <source>
        <dbReference type="PROSITE" id="PS51215"/>
    </source>
</evidence>
<feature type="domain" description="WW" evidence="12">
    <location>
        <begin position="3197"/>
        <end position="3230"/>
    </location>
</feature>
<feature type="compositionally biased region" description="Basic and acidic residues" evidence="11">
    <location>
        <begin position="425"/>
        <end position="441"/>
    </location>
</feature>
<keyword evidence="7" id="KW-0949">S-adenosyl-L-methionine</keyword>
<feature type="compositionally biased region" description="Polar residues" evidence="11">
    <location>
        <begin position="1210"/>
        <end position="1222"/>
    </location>
</feature>
<keyword evidence="9" id="KW-0804">Transcription</keyword>
<dbReference type="PROSITE" id="PS50868">
    <property type="entry name" value="POST_SET"/>
    <property type="match status" value="1"/>
</dbReference>
<feature type="compositionally biased region" description="Basic and acidic residues" evidence="11">
    <location>
        <begin position="567"/>
        <end position="608"/>
    </location>
</feature>
<feature type="compositionally biased region" description="Polar residues" evidence="11">
    <location>
        <begin position="1957"/>
        <end position="1972"/>
    </location>
</feature>
<feature type="compositionally biased region" description="Basic and acidic residues" evidence="11">
    <location>
        <begin position="2236"/>
        <end position="2261"/>
    </location>
</feature>
<feature type="region of interest" description="Disordered" evidence="11">
    <location>
        <begin position="203"/>
        <end position="327"/>
    </location>
</feature>
<feature type="region of interest" description="Disordered" evidence="11">
    <location>
        <begin position="6"/>
        <end position="40"/>
    </location>
</feature>
<evidence type="ECO:0000256" key="4">
    <source>
        <dbReference type="ARBA" id="ARBA00022454"/>
    </source>
</evidence>
<feature type="compositionally biased region" description="Low complexity" evidence="11">
    <location>
        <begin position="306"/>
        <end position="316"/>
    </location>
</feature>
<feature type="compositionally biased region" description="Basic and acidic residues" evidence="11">
    <location>
        <begin position="2729"/>
        <end position="2740"/>
    </location>
</feature>
<comment type="subcellular location">
    <subcellularLocation>
        <location evidence="2">Chromosome</location>
    </subcellularLocation>
    <subcellularLocation>
        <location evidence="1">Nucleus</location>
    </subcellularLocation>
</comment>
<dbReference type="InterPro" id="IPR001202">
    <property type="entry name" value="WW_dom"/>
</dbReference>
<evidence type="ECO:0000256" key="10">
    <source>
        <dbReference type="ARBA" id="ARBA00023242"/>
    </source>
</evidence>
<dbReference type="Gene3D" id="1.10.1740.100">
    <property type="entry name" value="Set2, Rpb1 interacting domain"/>
    <property type="match status" value="1"/>
</dbReference>
<accession>A0ABD0M5E6</accession>
<sequence>MMAAIYEETGIPTSSSLGTAAGKWREPSEVSERDPGKRTTVVASPLHCKPGIDRRSIVITQWTFTTQSRQPMLLSTACMGGDIIVDMMDADTSSGASDSGDKLCHPPPCCAFVLAGVTTGHCTRAERPRNGRLLCCVRIQYGGHQELRYTEGSGVRVVVRGAHSRRLEGRLDDVQDNVDLIPTPTSTTAGSSKQSREFVLDLDSVPLPPGDAPPPPPSTVATQESGDGPEAFTSLPPAPALPPAHPASPPPATPPSPPSVAVPLGTPDQEKQQGQDWTPPEEEPPSLAKKLLSKALGNVSRRERSSSPSAAEESSAGETPISSPVLGKLKFSLKPTGGMKLQKVSFQIKTKKSTKSMAELFRPDLKKGEEPDVANIMMQGSHSTIAMQAAALLEKARAEKAAEAAMKKSSSEEDRSGLDVSPLEDVQKQRDENSGVTKDHIGTVPADTSDRDAQDQLIPDKRERELVQNNKESVSPTQGSGDAMQEKLKEGKKSRHKHHSDDRDSISKDKENTIPDRSRSGSEERMDSTQVEKREQNQAKSSESEESIKKKHESVTETKEKSKKKRDRSDSVEKAGRDGAEEKSSQKDEAGKSKSDERLDSSSRKERSPSPPRSERKHRRNRQEQESGSDEETVTRRRSRSPARNQPVRSRRRQSSSEGSIDRERVPVRRRSRSRSFERRNTRRQQDSDSDEEWFRRHAKDWSRDQARRHYKRRNKMADSSDDERKMSSKSSRHKVKLERSSSSSVKDVKPSQDPSASVKRSADKSDNSSEKPAAEASMHFDLADILLPGEAPPPAPGKPETEGLPSDTVPAKDSHREGSTSDKGEEDMDIANSDAEEDSAHQLGPKMVVTQPSKPAQAGRAACGAVETLKDDKEDVKAKRIQLDKISFSLKLSGKSMKLKPTQGVENLDDETSGGIKLFLPREEDIASVSAGDSQTPLDSVLEKIRSKLQPKPEPESETHSSGIEKRKHSKHAESESVSDSVSHHKSSSRKHGEMESKDSPEKQKGKRKDESERDNSKSDSKHLSEEGAAKSKSSKEKDTDAQSDTNEVLGKSDKGDDAPLQNVLEVPSSQLPEDDKPRGRLFKYEPLWELEKEEKKSASSHQPVIVQASTSAAKTQRQTIPLATLGLDYGSSSEDDSEGSLNKSPFKMSIQKGSRSVNIPSSLATIDNGVNIQRTKPEGKAATDTPETLRDVSSRQAASAAVASASDTESLSKSSLTVTVPESRDKPGMYSPSSLSPVNSDNGKSSGQEELHVKTKHSGPEHLEAKPSLETEVPLTPTDRSSISHTSRHSKVSPPKQASMTEDQAGKSVGERILEAKSKSDLVGQTTPSVGQSGDSSLPPLKPFNLPVTDAGVDTPDSLTPTLDERPVLEAQEVSKVRPEHSDIRSRSSPATESPKPRRPSRFDQMSSKSSSPATKDTSRYRPPIETIIAVKPSATKTTPPSPSSSIGKQADVGKIQIVIGRKVASLKESPLARDSEDAAPGSAPKTEKGFPVQVITGTRKPDSEESAEESESEKAETDREESRSSKEAKRKSVEEGRRDSSDSRRRDRSGSRDRRDSRSDRRRRDDSRDRSRRDESDRKRRREDDEKQRHRSDSRGRSRDQSRDRSPDRSRDRSPDRNRERSPERARNRSPHRGWNRSPDRSRDRSPERRRVWSPQRNRDRSPARGQSPDRNRDLSPDRTRMRSPQRSRDWSPDRRRVPSPDRIRDQSPGMRRNWSPDRPRGVSPQRRRDWSLERRDQSPDRLRASVGDKVRDWSPGRGRDWSPERNRGRERQWSRSPDRRQDVDVGGNRNRDTGQDRSPDLRWQRARGDSRERSPDRSWEHGRSRIPDRQREQEEERFRRLSPERRRDRSPNFSPGRSHPRDRRDNRDRPREDSWDRARGRSDDRVHGRSPGRAREESLDSSLDRSRERMERGRRRSRSPSRERDREPPLKKAEERSSRVDSRATRDLERLTGETQGYASDSSSSQQAVPGAPPVVYQADPALAAPSNFGVPPGPGQYPEGYVEGAPWPPTGYGPPPDPAVLQGLQQQYQAMGYPPEQAQHFLFTHPPQGHPPQVVPPHDPGAPMLMDPSGAVHMPPPPGYPGHFPPGVPMPPGPPPHPGFGHGPPPQMDYSPHMHHPGFGQEMYPPQYAEGVMVTGPDSQFPYESVAEMEAHLRAEMHPDPREAALFGDLPSVRRPRSKRARLAEKAREAGAGAADDKTKQQTAVNSAEPSFENSAYAEPGFETSQVKPVSEAKEGASGSKSDEEKDQEKLLRDSEEVVSSTNSSEGMDSPMKDDQLSGTEPRPLKRLRMEAEAEQQEAEKAGDSYPVFEEISENIHLTERKKSKSMKRMVCDCTTSKSDRAMGIPACGPDCLNRMLMIECGSRCPCLDYCTNKRFQKKQYIKTEAFNAGVGKGWGLRAAEDLQDPGAFVMEYVGELLDYKEFVRRTRQYAKQGMMHHYFMALNADEVIDATQKGSTSRFMNHSCDPNCETQKWTVNGELRVGFFTKKPVTCGEELTFDYQFEFYGEPQKCYCGSENCRGFIGSIKNQPVQNKKVEKRTADLFEDDMLDDDIESMMRLENGMQNQKHVLEVCRLMVRAEKPEHRLSILRIIQDTNEICLRLFLGYHGLPLLWSWMVDVGLGDAEDDRTLRKEMLSVLKKLPITNRTILKESKIMTIVEKVSSTNGDGSGEGQVTTTDSPLARTSSEEEQMKATTSEKEDGVSEPVTETSESEKSEPVSSAGENTDGKTDADEAKQDGSQTRRRSSRRAQKLPAEVDVGEGRALRRRGRKSNSSEERSEAVDSTSQKEEAAEAKTKDSSDGESSSSATDSVPVGSTSTEGEAGSEGEKDQPAVPAEPAAQEAVASDGLASSLEPSADSSAGKSGVESVTSEASSAAETDNSFGTAPLAQSTEDDDATYVQQKNAEEVVSSNGDESPPMEESDDAFASMESGDLGPMDEISTMAADLLSGWSELKNLWYSKSQNDDKPDPYAKWKKKKVDKPKKRDSDDDESKKRSLLATPQGPRLTKEERRQLFEAQVKAEDELAAERAQMQRQQMEAFLQQQFFYQDPAFAAMHGLTPDPNLLAAQGQVLDPNMPFNAGLLTPEQQQAAMLLVSQGVVGADAALAAQQILAQQNLYQQEQYQQMSGAYSQGQPGQVYQNPTSLTPQQQQQQQMALQQMALQQMAALQQQTGVPGGEEEDVPPPPSPPKASSTTLPPNWKTARDAEGRLYYYHTVTRQTQWEPPAWERNSPEDMDFDLPEPELEEDKKRKMTTTAAADTSSEVAKKIKEQFRRQMSQHIVVYLNPYRKPDCKIGRIVSTEDFKHLARKLTHHVMAKELKHCRHVEDLEVNENVKAKAKDYVRKYMSRYGPEFKTSSSPQLDDFGL</sequence>
<dbReference type="GO" id="GO:0005694">
    <property type="term" value="C:chromosome"/>
    <property type="evidence" value="ECO:0007669"/>
    <property type="project" value="UniProtKB-SubCell"/>
</dbReference>
<feature type="compositionally biased region" description="Low complexity" evidence="11">
    <location>
        <begin position="2805"/>
        <end position="2825"/>
    </location>
</feature>
<dbReference type="PROSITE" id="PS01159">
    <property type="entry name" value="WW_DOMAIN_1"/>
    <property type="match status" value="1"/>
</dbReference>
<evidence type="ECO:0000259" key="12">
    <source>
        <dbReference type="PROSITE" id="PS50020"/>
    </source>
</evidence>
<feature type="compositionally biased region" description="Low complexity" evidence="11">
    <location>
        <begin position="1196"/>
        <end position="1209"/>
    </location>
</feature>
<feature type="compositionally biased region" description="Polar residues" evidence="11">
    <location>
        <begin position="2666"/>
        <end position="2688"/>
    </location>
</feature>
<feature type="compositionally biased region" description="Basic residues" evidence="11">
    <location>
        <begin position="2745"/>
        <end position="2754"/>
    </location>
</feature>
<dbReference type="InterPro" id="IPR042294">
    <property type="entry name" value="SETD2_animal"/>
</dbReference>
<dbReference type="InterPro" id="IPR001214">
    <property type="entry name" value="SET_dom"/>
</dbReference>
<feature type="compositionally biased region" description="Low complexity" evidence="11">
    <location>
        <begin position="2835"/>
        <end position="2848"/>
    </location>
</feature>
<feature type="compositionally biased region" description="Basic and acidic residues" evidence="11">
    <location>
        <begin position="1641"/>
        <end position="1709"/>
    </location>
</feature>
<feature type="domain" description="SET" evidence="13">
    <location>
        <begin position="2382"/>
        <end position="2506"/>
    </location>
</feature>
<feature type="compositionally biased region" description="Pro residues" evidence="11">
    <location>
        <begin position="236"/>
        <end position="260"/>
    </location>
</feature>
<feature type="compositionally biased region" description="Basic and acidic residues" evidence="11">
    <location>
        <begin position="761"/>
        <end position="774"/>
    </location>
</feature>
<dbReference type="SMART" id="SM00508">
    <property type="entry name" value="PostSET"/>
    <property type="match status" value="1"/>
</dbReference>
<feature type="compositionally biased region" description="Low complexity" evidence="11">
    <location>
        <begin position="286"/>
        <end position="296"/>
    </location>
</feature>
<dbReference type="SMART" id="SM00570">
    <property type="entry name" value="AWS"/>
    <property type="match status" value="1"/>
</dbReference>
<feature type="compositionally biased region" description="Basic and acidic residues" evidence="11">
    <location>
        <begin position="2986"/>
        <end position="2997"/>
    </location>
</feature>
<evidence type="ECO:0000256" key="3">
    <source>
        <dbReference type="ARBA" id="ARBA00012178"/>
    </source>
</evidence>
<feature type="compositionally biased region" description="Low complexity" evidence="11">
    <location>
        <begin position="3151"/>
        <end position="3176"/>
    </location>
</feature>
<dbReference type="InterPro" id="IPR006560">
    <property type="entry name" value="AWS_dom"/>
</dbReference>
<feature type="compositionally biased region" description="Basic and acidic residues" evidence="11">
    <location>
        <begin position="716"/>
        <end position="727"/>
    </location>
</feature>
<evidence type="ECO:0000313" key="17">
    <source>
        <dbReference type="Proteomes" id="UP001519460"/>
    </source>
</evidence>
<dbReference type="InterPro" id="IPR003616">
    <property type="entry name" value="Post-SET_dom"/>
</dbReference>
<reference evidence="16 17" key="1">
    <citation type="journal article" date="2023" name="Sci. Data">
        <title>Genome assembly of the Korean intertidal mud-creeper Batillaria attramentaria.</title>
        <authorList>
            <person name="Patra A.K."/>
            <person name="Ho P.T."/>
            <person name="Jun S."/>
            <person name="Lee S.J."/>
            <person name="Kim Y."/>
            <person name="Won Y.J."/>
        </authorList>
    </citation>
    <scope>NUCLEOTIDE SEQUENCE [LARGE SCALE GENOMIC DNA]</scope>
    <source>
        <strain evidence="16">Wonlab-2016</strain>
    </source>
</reference>
<feature type="region of interest" description="Disordered" evidence="11">
    <location>
        <begin position="929"/>
        <end position="1083"/>
    </location>
</feature>
<feature type="compositionally biased region" description="Acidic residues" evidence="11">
    <location>
        <begin position="3236"/>
        <end position="3246"/>
    </location>
</feature>
<feature type="compositionally biased region" description="Basic and acidic residues" evidence="11">
    <location>
        <begin position="2776"/>
        <end position="2803"/>
    </location>
</feature>
<evidence type="ECO:0000259" key="13">
    <source>
        <dbReference type="PROSITE" id="PS50280"/>
    </source>
</evidence>
<feature type="compositionally biased region" description="Basic and acidic residues" evidence="11">
    <location>
        <begin position="1177"/>
        <end position="1195"/>
    </location>
</feature>
<feature type="compositionally biased region" description="Basic and acidic residues" evidence="11">
    <location>
        <begin position="1365"/>
        <end position="1388"/>
    </location>
</feature>
<feature type="compositionally biased region" description="Basic and acidic residues" evidence="11">
    <location>
        <begin position="2187"/>
        <end position="2205"/>
    </location>
</feature>
<keyword evidence="10" id="KW-0539">Nucleus</keyword>
<feature type="compositionally biased region" description="Polar residues" evidence="11">
    <location>
        <begin position="1325"/>
        <end position="1338"/>
    </location>
</feature>
<feature type="compositionally biased region" description="Basic and acidic residues" evidence="11">
    <location>
        <begin position="992"/>
        <end position="1042"/>
    </location>
</feature>
<feature type="compositionally biased region" description="Basic and acidic residues" evidence="11">
    <location>
        <begin position="1924"/>
        <end position="1956"/>
    </location>
</feature>
<dbReference type="PANTHER" id="PTHR46711">
    <property type="entry name" value="HISTONE-LYSINE N-METHYLTRANSFERASE SETD2"/>
    <property type="match status" value="1"/>
</dbReference>
<feature type="compositionally biased region" description="Polar residues" evidence="11">
    <location>
        <begin position="1233"/>
        <end position="1248"/>
    </location>
</feature>
<protein>
    <recommendedName>
        <fullName evidence="3">[histone H3]-lysine(36) N-trimethyltransferase</fullName>
        <ecNumber evidence="3">2.1.1.359</ecNumber>
    </recommendedName>
</protein>
<evidence type="ECO:0000256" key="11">
    <source>
        <dbReference type="SAM" id="MobiDB-lite"/>
    </source>
</evidence>
<dbReference type="Pfam" id="PF00397">
    <property type="entry name" value="WW"/>
    <property type="match status" value="1"/>
</dbReference>
<feature type="compositionally biased region" description="Polar residues" evidence="11">
    <location>
        <begin position="3134"/>
        <end position="3150"/>
    </location>
</feature>
<gene>
    <name evidence="16" type="ORF">BaRGS_00002143</name>
</gene>
<dbReference type="GO" id="GO:0005634">
    <property type="term" value="C:nucleus"/>
    <property type="evidence" value="ECO:0007669"/>
    <property type="project" value="UniProtKB-SubCell"/>
</dbReference>
<dbReference type="GO" id="GO:0032259">
    <property type="term" value="P:methylation"/>
    <property type="evidence" value="ECO:0007669"/>
    <property type="project" value="UniProtKB-KW"/>
</dbReference>
<dbReference type="Pfam" id="PF17907">
    <property type="entry name" value="AWS"/>
    <property type="match status" value="1"/>
</dbReference>
<feature type="region of interest" description="Disordered" evidence="11">
    <location>
        <begin position="395"/>
        <end position="863"/>
    </location>
</feature>
<dbReference type="InterPro" id="IPR036020">
    <property type="entry name" value="WW_dom_sf"/>
</dbReference>
<evidence type="ECO:0000256" key="2">
    <source>
        <dbReference type="ARBA" id="ARBA00004286"/>
    </source>
</evidence>
<dbReference type="PANTHER" id="PTHR46711:SF1">
    <property type="entry name" value="HISTONE-LYSINE N-METHYLTRANSFERASE SETD2"/>
    <property type="match status" value="1"/>
</dbReference>
<dbReference type="InterPro" id="IPR046341">
    <property type="entry name" value="SET_dom_sf"/>
</dbReference>
<dbReference type="CDD" id="cd19172">
    <property type="entry name" value="SET_SETD2"/>
    <property type="match status" value="1"/>
</dbReference>